<dbReference type="AlphaFoldDB" id="A0AAV1QN35"/>
<dbReference type="InterPro" id="IPR003599">
    <property type="entry name" value="Ig_sub"/>
</dbReference>
<proteinExistence type="predicted"/>
<evidence type="ECO:0000256" key="2">
    <source>
        <dbReference type="ARBA" id="ARBA00022475"/>
    </source>
</evidence>
<evidence type="ECO:0000256" key="8">
    <source>
        <dbReference type="SAM" id="MobiDB-lite"/>
    </source>
</evidence>
<feature type="transmembrane region" description="Helical" evidence="9">
    <location>
        <begin position="141"/>
        <end position="162"/>
    </location>
</feature>
<evidence type="ECO:0000256" key="1">
    <source>
        <dbReference type="ARBA" id="ARBA00004236"/>
    </source>
</evidence>
<dbReference type="PROSITE" id="PS50835">
    <property type="entry name" value="IG_LIKE"/>
    <property type="match status" value="1"/>
</dbReference>
<evidence type="ECO:0000256" key="7">
    <source>
        <dbReference type="ARBA" id="ARBA00023180"/>
    </source>
</evidence>
<feature type="domain" description="Ig-like" evidence="11">
    <location>
        <begin position="21"/>
        <end position="109"/>
    </location>
</feature>
<evidence type="ECO:0000256" key="6">
    <source>
        <dbReference type="ARBA" id="ARBA00023157"/>
    </source>
</evidence>
<keyword evidence="2" id="KW-1003">Cell membrane</keyword>
<comment type="caution">
    <text evidence="12">The sequence shown here is derived from an EMBL/GenBank/DDBJ whole genome shotgun (WGS) entry which is preliminary data.</text>
</comment>
<comment type="subcellular location">
    <subcellularLocation>
        <location evidence="1">Cell membrane</location>
    </subcellularLocation>
</comment>
<evidence type="ECO:0000259" key="11">
    <source>
        <dbReference type="PROSITE" id="PS50835"/>
    </source>
</evidence>
<dbReference type="SUPFAM" id="SSF48726">
    <property type="entry name" value="Immunoglobulin"/>
    <property type="match status" value="1"/>
</dbReference>
<evidence type="ECO:0000313" key="13">
    <source>
        <dbReference type="Proteomes" id="UP001314229"/>
    </source>
</evidence>
<dbReference type="InterPro" id="IPR013106">
    <property type="entry name" value="Ig_V-set"/>
</dbReference>
<sequence>MRNFTITTALLLCSLSWISASEFFIVDVQTGEEVTLLCSNFSSSPTQIFWFRAVKRSEPHCISFMFEPVKPASFCEGFQNGKFEMSSNISTIFLKIKQVNFTDSGLYFCGYQISKRPIIVSATYLEVQEESDQECDGTTKLMSLFLEGLTVVLVMVIIGLVVKIMKLLTVDSNSFVCFYHLAHVEELNPESPECNDLNYAAVTFHPKNRRNHRPASEREDEGQVIYSATR</sequence>
<dbReference type="SMART" id="SM00409">
    <property type="entry name" value="IG"/>
    <property type="match status" value="1"/>
</dbReference>
<feature type="signal peptide" evidence="10">
    <location>
        <begin position="1"/>
        <end position="20"/>
    </location>
</feature>
<protein>
    <submittedName>
        <fullName evidence="12">Uncharacterized protein LOC122973294</fullName>
    </submittedName>
</protein>
<keyword evidence="9" id="KW-1133">Transmembrane helix</keyword>
<keyword evidence="3 10" id="KW-0732">Signal</keyword>
<dbReference type="Gene3D" id="2.60.40.10">
    <property type="entry name" value="Immunoglobulins"/>
    <property type="match status" value="1"/>
</dbReference>
<dbReference type="InterPro" id="IPR007110">
    <property type="entry name" value="Ig-like_dom"/>
</dbReference>
<evidence type="ECO:0000256" key="4">
    <source>
        <dbReference type="ARBA" id="ARBA00022859"/>
    </source>
</evidence>
<gene>
    <name evidence="12" type="ORF">FSCOSCO3_A022687</name>
</gene>
<feature type="chain" id="PRO_5043640120" evidence="10">
    <location>
        <begin position="21"/>
        <end position="230"/>
    </location>
</feature>
<dbReference type="InterPro" id="IPR013783">
    <property type="entry name" value="Ig-like_fold"/>
</dbReference>
<accession>A0AAV1QN35</accession>
<dbReference type="GO" id="GO:0009617">
    <property type="term" value="P:response to bacterium"/>
    <property type="evidence" value="ECO:0007669"/>
    <property type="project" value="TreeGrafter"/>
</dbReference>
<dbReference type="GO" id="GO:0002376">
    <property type="term" value="P:immune system process"/>
    <property type="evidence" value="ECO:0007669"/>
    <property type="project" value="UniProtKB-KW"/>
</dbReference>
<keyword evidence="9" id="KW-0812">Transmembrane</keyword>
<keyword evidence="6" id="KW-1015">Disulfide bond</keyword>
<dbReference type="GO" id="GO:0005886">
    <property type="term" value="C:plasma membrane"/>
    <property type="evidence" value="ECO:0007669"/>
    <property type="project" value="UniProtKB-SubCell"/>
</dbReference>
<evidence type="ECO:0000256" key="3">
    <source>
        <dbReference type="ARBA" id="ARBA00022729"/>
    </source>
</evidence>
<dbReference type="PANTHER" id="PTHR19433:SF111">
    <property type="entry name" value="T CELL RECEPTOR ALPHA VARIABLE 4"/>
    <property type="match status" value="1"/>
</dbReference>
<dbReference type="EMBL" id="CAWUFR010001881">
    <property type="protein sequence ID" value="CAK6984482.1"/>
    <property type="molecule type" value="Genomic_DNA"/>
</dbReference>
<organism evidence="12 13">
    <name type="scientific">Scomber scombrus</name>
    <name type="common">Atlantic mackerel</name>
    <name type="synonym">Scomber vernalis</name>
    <dbReference type="NCBI Taxonomy" id="13677"/>
    <lineage>
        <taxon>Eukaryota</taxon>
        <taxon>Metazoa</taxon>
        <taxon>Chordata</taxon>
        <taxon>Craniata</taxon>
        <taxon>Vertebrata</taxon>
        <taxon>Euteleostomi</taxon>
        <taxon>Actinopterygii</taxon>
        <taxon>Neopterygii</taxon>
        <taxon>Teleostei</taxon>
        <taxon>Neoteleostei</taxon>
        <taxon>Acanthomorphata</taxon>
        <taxon>Pelagiaria</taxon>
        <taxon>Scombriformes</taxon>
        <taxon>Scombridae</taxon>
        <taxon>Scomber</taxon>
    </lineage>
</organism>
<keyword evidence="13" id="KW-1185">Reference proteome</keyword>
<dbReference type="InterPro" id="IPR052051">
    <property type="entry name" value="TCR_complex_component"/>
</dbReference>
<keyword evidence="4" id="KW-0391">Immunity</keyword>
<evidence type="ECO:0000313" key="12">
    <source>
        <dbReference type="EMBL" id="CAK6984482.1"/>
    </source>
</evidence>
<evidence type="ECO:0000256" key="9">
    <source>
        <dbReference type="SAM" id="Phobius"/>
    </source>
</evidence>
<dbReference type="Pfam" id="PF07686">
    <property type="entry name" value="V-set"/>
    <property type="match status" value="1"/>
</dbReference>
<dbReference type="InterPro" id="IPR036179">
    <property type="entry name" value="Ig-like_dom_sf"/>
</dbReference>
<keyword evidence="5 9" id="KW-0472">Membrane</keyword>
<name>A0AAV1QN35_SCOSC</name>
<evidence type="ECO:0000256" key="5">
    <source>
        <dbReference type="ARBA" id="ARBA00023136"/>
    </source>
</evidence>
<keyword evidence="7" id="KW-0325">Glycoprotein</keyword>
<evidence type="ECO:0000256" key="10">
    <source>
        <dbReference type="SAM" id="SignalP"/>
    </source>
</evidence>
<dbReference type="PANTHER" id="PTHR19433">
    <property type="entry name" value="T-CELL RECEPTOR ALPHA CHAIN V REGION-RELATED"/>
    <property type="match status" value="1"/>
</dbReference>
<feature type="region of interest" description="Disordered" evidence="8">
    <location>
        <begin position="208"/>
        <end position="230"/>
    </location>
</feature>
<dbReference type="CDD" id="cd00099">
    <property type="entry name" value="IgV"/>
    <property type="match status" value="1"/>
</dbReference>
<dbReference type="Proteomes" id="UP001314229">
    <property type="component" value="Unassembled WGS sequence"/>
</dbReference>
<reference evidence="12 13" key="1">
    <citation type="submission" date="2024-01" db="EMBL/GenBank/DDBJ databases">
        <authorList>
            <person name="Alioto T."/>
            <person name="Alioto T."/>
            <person name="Gomez Garrido J."/>
        </authorList>
    </citation>
    <scope>NUCLEOTIDE SEQUENCE [LARGE SCALE GENOMIC DNA]</scope>
</reference>